<evidence type="ECO:0000256" key="1">
    <source>
        <dbReference type="ARBA" id="ARBA00004651"/>
    </source>
</evidence>
<evidence type="ECO:0000256" key="2">
    <source>
        <dbReference type="ARBA" id="ARBA00022475"/>
    </source>
</evidence>
<feature type="transmembrane region" description="Helical" evidence="6">
    <location>
        <begin position="428"/>
        <end position="452"/>
    </location>
</feature>
<keyword evidence="2" id="KW-1003">Cell membrane</keyword>
<keyword evidence="3 6" id="KW-0812">Transmembrane</keyword>
<dbReference type="Pfam" id="PF03606">
    <property type="entry name" value="DcuC"/>
    <property type="match status" value="1"/>
</dbReference>
<evidence type="ECO:0008006" key="9">
    <source>
        <dbReference type="Google" id="ProtNLM"/>
    </source>
</evidence>
<evidence type="ECO:0000256" key="5">
    <source>
        <dbReference type="ARBA" id="ARBA00023136"/>
    </source>
</evidence>
<dbReference type="InterPro" id="IPR018385">
    <property type="entry name" value="C4_dicarb_anaerob_car-like"/>
</dbReference>
<dbReference type="EMBL" id="CP025057">
    <property type="protein sequence ID" value="AUB31528.1"/>
    <property type="molecule type" value="Genomic_DNA"/>
</dbReference>
<feature type="transmembrane region" description="Helical" evidence="6">
    <location>
        <begin position="194"/>
        <end position="213"/>
    </location>
</feature>
<dbReference type="PANTHER" id="PTHR43652">
    <property type="entry name" value="BASIC AMINO ACID ANTIPORTER YFCC-RELATED"/>
    <property type="match status" value="1"/>
</dbReference>
<feature type="transmembrane region" description="Helical" evidence="6">
    <location>
        <begin position="404"/>
        <end position="422"/>
    </location>
</feature>
<keyword evidence="5 6" id="KW-0472">Membrane</keyword>
<dbReference type="KEGG" id="sfz:SFLOR_v1c04760"/>
<proteinExistence type="predicted"/>
<protein>
    <recommendedName>
        <fullName evidence="9">Arginine/ornithine antiporter</fullName>
    </recommendedName>
</protein>
<reference evidence="7 8" key="1">
    <citation type="submission" date="2017-12" db="EMBL/GenBank/DDBJ databases">
        <title>Complete genome sequence of Spiroplasma floricola 23-6 (ATCC 29989).</title>
        <authorList>
            <person name="Tsai Y.-M."/>
            <person name="Wu P.-S."/>
            <person name="Lo W.-S."/>
            <person name="Kuo C.-H."/>
        </authorList>
    </citation>
    <scope>NUCLEOTIDE SEQUENCE [LARGE SCALE GENOMIC DNA]</scope>
    <source>
        <strain evidence="7 8">23-6</strain>
    </source>
</reference>
<feature type="transmembrane region" description="Helical" evidence="6">
    <location>
        <begin position="106"/>
        <end position="125"/>
    </location>
</feature>
<feature type="transmembrane region" description="Helical" evidence="6">
    <location>
        <begin position="131"/>
        <end position="146"/>
    </location>
</feature>
<dbReference type="GO" id="GO:0005886">
    <property type="term" value="C:plasma membrane"/>
    <property type="evidence" value="ECO:0007669"/>
    <property type="project" value="UniProtKB-SubCell"/>
</dbReference>
<dbReference type="InterPro" id="IPR051679">
    <property type="entry name" value="DASS-Related_Transporters"/>
</dbReference>
<feature type="transmembrane region" description="Helical" evidence="6">
    <location>
        <begin position="12"/>
        <end position="33"/>
    </location>
</feature>
<keyword evidence="8" id="KW-1185">Reference proteome</keyword>
<feature type="transmembrane region" description="Helical" evidence="6">
    <location>
        <begin position="304"/>
        <end position="324"/>
    </location>
</feature>
<organism evidence="7 8">
    <name type="scientific">Spiroplasma floricola 23-6</name>
    <dbReference type="NCBI Taxonomy" id="1336749"/>
    <lineage>
        <taxon>Bacteria</taxon>
        <taxon>Bacillati</taxon>
        <taxon>Mycoplasmatota</taxon>
        <taxon>Mollicutes</taxon>
        <taxon>Entomoplasmatales</taxon>
        <taxon>Spiroplasmataceae</taxon>
        <taxon>Spiroplasma</taxon>
    </lineage>
</organism>
<evidence type="ECO:0000313" key="8">
    <source>
        <dbReference type="Proteomes" id="UP000231823"/>
    </source>
</evidence>
<dbReference type="Proteomes" id="UP000231823">
    <property type="component" value="Chromosome"/>
</dbReference>
<accession>A0A2K8SE70</accession>
<evidence type="ECO:0000256" key="3">
    <source>
        <dbReference type="ARBA" id="ARBA00022692"/>
    </source>
</evidence>
<feature type="transmembrane region" description="Helical" evidence="6">
    <location>
        <begin position="336"/>
        <end position="358"/>
    </location>
</feature>
<feature type="transmembrane region" description="Helical" evidence="6">
    <location>
        <begin position="250"/>
        <end position="269"/>
    </location>
</feature>
<comment type="subcellular location">
    <subcellularLocation>
        <location evidence="1">Cell membrane</location>
        <topology evidence="1">Multi-pass membrane protein</topology>
    </subcellularLocation>
</comment>
<sequence length="490" mass="53651">MKKIKDKKKFQMPTAFTILFFIITFFVLLSWILQWSGVTYEANKETHTVQALGILDIFYSIIQGFLSKAEIIIFILVLGGFINVVLETKALEAFTQSVSKKLGNKAIWLIPILMLFFSFCGSTYGMAEESLGFYLIIIPLVLSSGYDKFTGLLIVLFGAGAGVLASTVNPFVIAAATDAAGGKISSGEGMAWRWISWMFISTFAILYVMWYAIRTKKNPNKSVTFSTLEEDKVFFLGESVEEIKFNKRRVATLIVFLITFVIMVIYLVAWDSILGGNKFESAGKWMNKNIPYLTALVPGFGKGYLPEVALFFFVSSLIMGAINWKGEKNYVEQMIVGTKDMLGVCLVIATAAGVGVVMEKSGIQLLFVNGLSSVMKDMNKTLFILISFILFLPLSFVIPSTSGFAAAIFPIWGPLAVTIGAGSGSVLAFSFASGIINLFTPTSGVVMGALGIAKMDYGSFLKEAWKFILGITLVCCLLLIIGSFMPSSIF</sequence>
<dbReference type="PANTHER" id="PTHR43652:SF6">
    <property type="entry name" value="ARGININE REPRESSOR"/>
    <property type="match status" value="1"/>
</dbReference>
<evidence type="ECO:0000256" key="4">
    <source>
        <dbReference type="ARBA" id="ARBA00022989"/>
    </source>
</evidence>
<feature type="transmembrane region" description="Helical" evidence="6">
    <location>
        <begin position="378"/>
        <end position="397"/>
    </location>
</feature>
<name>A0A2K8SE70_9MOLU</name>
<feature type="transmembrane region" description="Helical" evidence="6">
    <location>
        <begin position="153"/>
        <end position="174"/>
    </location>
</feature>
<keyword evidence="4 6" id="KW-1133">Transmembrane helix</keyword>
<feature type="transmembrane region" description="Helical" evidence="6">
    <location>
        <begin position="464"/>
        <end position="485"/>
    </location>
</feature>
<evidence type="ECO:0000256" key="6">
    <source>
        <dbReference type="SAM" id="Phobius"/>
    </source>
</evidence>
<gene>
    <name evidence="7" type="ORF">SFLOR_v1c04760</name>
</gene>
<dbReference type="AlphaFoldDB" id="A0A2K8SE70"/>
<dbReference type="RefSeq" id="WP_211282859.1">
    <property type="nucleotide sequence ID" value="NZ_CP025057.1"/>
</dbReference>
<evidence type="ECO:0000313" key="7">
    <source>
        <dbReference type="EMBL" id="AUB31528.1"/>
    </source>
</evidence>
<feature type="transmembrane region" description="Helical" evidence="6">
    <location>
        <begin position="65"/>
        <end position="86"/>
    </location>
</feature>